<name>A0A1J1JGP9_PLAAG</name>
<dbReference type="GeneID" id="77286633"/>
<gene>
    <name evidence="1" type="ORF">PLAM_2597</name>
</gene>
<dbReference type="AlphaFoldDB" id="A0A1J1JGP9"/>
<proteinExistence type="predicted"/>
<organism evidence="1">
    <name type="scientific">Planktothrix agardhii</name>
    <name type="common">Oscillatoria agardhii</name>
    <dbReference type="NCBI Taxonomy" id="1160"/>
    <lineage>
        <taxon>Bacteria</taxon>
        <taxon>Bacillati</taxon>
        <taxon>Cyanobacteriota</taxon>
        <taxon>Cyanophyceae</taxon>
        <taxon>Oscillatoriophycideae</taxon>
        <taxon>Oscillatoriales</taxon>
        <taxon>Microcoleaceae</taxon>
        <taxon>Planktothrix</taxon>
    </lineage>
</organism>
<accession>A0A1J1JGP9</accession>
<reference evidence="1" key="1">
    <citation type="submission" date="2015-09" db="EMBL/GenBank/DDBJ databases">
        <authorList>
            <person name="Jackson K.R."/>
            <person name="Lunt B.L."/>
            <person name="Fisher J.N.B."/>
            <person name="Gardner A.V."/>
            <person name="Bailey M.E."/>
            <person name="Deus L.M."/>
            <person name="Earl A.S."/>
            <person name="Gibby P.D."/>
            <person name="Hartmann K.A."/>
            <person name="Liu J.E."/>
            <person name="Manci A.M."/>
            <person name="Nielsen D.A."/>
            <person name="Solomon M.B."/>
            <person name="Breakwell D.P."/>
            <person name="Burnett S.H."/>
            <person name="Grose J.H."/>
        </authorList>
    </citation>
    <scope>NUCLEOTIDE SEQUENCE</scope>
    <source>
        <strain evidence="1">7805</strain>
    </source>
</reference>
<sequence length="90" mass="9332">MSQITIANLSFCENTGTNAQEIKGGGYFSAPSKSVSTDHSSSYNAFYIIQRFDDSYSIYASYGGSAAGAVAGAISDGSTSTYAYASTYAS</sequence>
<dbReference type="RefSeq" id="WP_235750938.1">
    <property type="nucleotide sequence ID" value="NZ_LR882950.1"/>
</dbReference>
<protein>
    <submittedName>
        <fullName evidence="1">Uncharacterized protein</fullName>
    </submittedName>
</protein>
<dbReference type="EMBL" id="LO018304">
    <property type="protein sequence ID" value="CUM60563.1"/>
    <property type="molecule type" value="Genomic_DNA"/>
</dbReference>
<evidence type="ECO:0000313" key="1">
    <source>
        <dbReference type="EMBL" id="CUM60563.1"/>
    </source>
</evidence>